<keyword evidence="2" id="KW-1185">Reference proteome</keyword>
<gene>
    <name evidence="1" type="ORF">M404DRAFT_727690</name>
</gene>
<organism evidence="1 2">
    <name type="scientific">Pisolithus tinctorius Marx 270</name>
    <dbReference type="NCBI Taxonomy" id="870435"/>
    <lineage>
        <taxon>Eukaryota</taxon>
        <taxon>Fungi</taxon>
        <taxon>Dikarya</taxon>
        <taxon>Basidiomycota</taxon>
        <taxon>Agaricomycotina</taxon>
        <taxon>Agaricomycetes</taxon>
        <taxon>Agaricomycetidae</taxon>
        <taxon>Boletales</taxon>
        <taxon>Sclerodermatineae</taxon>
        <taxon>Pisolithaceae</taxon>
        <taxon>Pisolithus</taxon>
    </lineage>
</organism>
<reference evidence="2" key="2">
    <citation type="submission" date="2015-01" db="EMBL/GenBank/DDBJ databases">
        <title>Evolutionary Origins and Diversification of the Mycorrhizal Mutualists.</title>
        <authorList>
            <consortium name="DOE Joint Genome Institute"/>
            <consortium name="Mycorrhizal Genomics Consortium"/>
            <person name="Kohler A."/>
            <person name="Kuo A."/>
            <person name="Nagy L.G."/>
            <person name="Floudas D."/>
            <person name="Copeland A."/>
            <person name="Barry K.W."/>
            <person name="Cichocki N."/>
            <person name="Veneault-Fourrey C."/>
            <person name="LaButti K."/>
            <person name="Lindquist E.A."/>
            <person name="Lipzen A."/>
            <person name="Lundell T."/>
            <person name="Morin E."/>
            <person name="Murat C."/>
            <person name="Riley R."/>
            <person name="Ohm R."/>
            <person name="Sun H."/>
            <person name="Tunlid A."/>
            <person name="Henrissat B."/>
            <person name="Grigoriev I.V."/>
            <person name="Hibbett D.S."/>
            <person name="Martin F."/>
        </authorList>
    </citation>
    <scope>NUCLEOTIDE SEQUENCE [LARGE SCALE GENOMIC DNA]</scope>
    <source>
        <strain evidence="2">Marx 270</strain>
    </source>
</reference>
<evidence type="ECO:0000313" key="1">
    <source>
        <dbReference type="EMBL" id="KIO01575.1"/>
    </source>
</evidence>
<sequence>MIFLMRELETDACLRYWMCNGSDVSITSYLPWAAPCCRSQFELNGSVILYRPMRFPLVLAIPCLKATESDGIAMSDVLCHRYDVHNQ</sequence>
<dbReference type="EMBL" id="KN831987">
    <property type="protein sequence ID" value="KIO01575.1"/>
    <property type="molecule type" value="Genomic_DNA"/>
</dbReference>
<proteinExistence type="predicted"/>
<dbReference type="Proteomes" id="UP000054217">
    <property type="component" value="Unassembled WGS sequence"/>
</dbReference>
<accession>A0A0C3NKT6</accession>
<dbReference type="AlphaFoldDB" id="A0A0C3NKT6"/>
<reference evidence="1 2" key="1">
    <citation type="submission" date="2014-04" db="EMBL/GenBank/DDBJ databases">
        <authorList>
            <consortium name="DOE Joint Genome Institute"/>
            <person name="Kuo A."/>
            <person name="Kohler A."/>
            <person name="Costa M.D."/>
            <person name="Nagy L.G."/>
            <person name="Floudas D."/>
            <person name="Copeland A."/>
            <person name="Barry K.W."/>
            <person name="Cichocki N."/>
            <person name="Veneault-Fourrey C."/>
            <person name="LaButti K."/>
            <person name="Lindquist E.A."/>
            <person name="Lipzen A."/>
            <person name="Lundell T."/>
            <person name="Morin E."/>
            <person name="Murat C."/>
            <person name="Sun H."/>
            <person name="Tunlid A."/>
            <person name="Henrissat B."/>
            <person name="Grigoriev I.V."/>
            <person name="Hibbett D.S."/>
            <person name="Martin F."/>
            <person name="Nordberg H.P."/>
            <person name="Cantor M.N."/>
            <person name="Hua S.X."/>
        </authorList>
    </citation>
    <scope>NUCLEOTIDE SEQUENCE [LARGE SCALE GENOMIC DNA]</scope>
    <source>
        <strain evidence="1 2">Marx 270</strain>
    </source>
</reference>
<dbReference type="HOGENOM" id="CLU_2758834_0_0_1"/>
<name>A0A0C3NKT6_PISTI</name>
<dbReference type="InParanoid" id="A0A0C3NKT6"/>
<protein>
    <submittedName>
        <fullName evidence="1">Uncharacterized protein</fullName>
    </submittedName>
</protein>
<evidence type="ECO:0000313" key="2">
    <source>
        <dbReference type="Proteomes" id="UP000054217"/>
    </source>
</evidence>